<evidence type="ECO:0000256" key="1">
    <source>
        <dbReference type="ARBA" id="ARBA00004496"/>
    </source>
</evidence>
<dbReference type="AlphaFoldDB" id="A0AAN8V6S3"/>
<dbReference type="PANTHER" id="PTHR12983:SF9">
    <property type="entry name" value="E3 UBIQUITIN-PROTEIN LIGASE RNF10"/>
    <property type="match status" value="1"/>
</dbReference>
<dbReference type="Pfam" id="PF00097">
    <property type="entry name" value="zf-C3HC4"/>
    <property type="match status" value="1"/>
</dbReference>
<dbReference type="GO" id="GO:0045944">
    <property type="term" value="P:positive regulation of transcription by RNA polymerase II"/>
    <property type="evidence" value="ECO:0007669"/>
    <property type="project" value="TreeGrafter"/>
</dbReference>
<dbReference type="SUPFAM" id="SSF57850">
    <property type="entry name" value="RING/U-box"/>
    <property type="match status" value="1"/>
</dbReference>
<protein>
    <submittedName>
        <fullName evidence="9">Zinc finger, C3HC4 RING-type</fullName>
    </submittedName>
</protein>
<evidence type="ECO:0000256" key="7">
    <source>
        <dbReference type="SAM" id="MobiDB-lite"/>
    </source>
</evidence>
<proteinExistence type="predicted"/>
<dbReference type="PROSITE" id="PS00518">
    <property type="entry name" value="ZF_RING_1"/>
    <property type="match status" value="1"/>
</dbReference>
<dbReference type="EMBL" id="JBAMMX010000014">
    <property type="protein sequence ID" value="KAK6928595.1"/>
    <property type="molecule type" value="Genomic_DNA"/>
</dbReference>
<dbReference type="GO" id="GO:0000976">
    <property type="term" value="F:transcription cis-regulatory region binding"/>
    <property type="evidence" value="ECO:0007669"/>
    <property type="project" value="TreeGrafter"/>
</dbReference>
<evidence type="ECO:0000256" key="2">
    <source>
        <dbReference type="ARBA" id="ARBA00022490"/>
    </source>
</evidence>
<keyword evidence="5" id="KW-0862">Zinc</keyword>
<evidence type="ECO:0000256" key="6">
    <source>
        <dbReference type="PROSITE-ProRule" id="PRU00175"/>
    </source>
</evidence>
<dbReference type="InterPro" id="IPR018957">
    <property type="entry name" value="Znf_C3HC4_RING-type"/>
</dbReference>
<accession>A0AAN8V6S3</accession>
<feature type="domain" description="RING-type" evidence="8">
    <location>
        <begin position="228"/>
        <end position="274"/>
    </location>
</feature>
<dbReference type="SMART" id="SM00184">
    <property type="entry name" value="RING"/>
    <property type="match status" value="1"/>
</dbReference>
<keyword evidence="2" id="KW-0963">Cytoplasm</keyword>
<sequence>MSILPRRIEHGSASSSSSSPPQTPPPDHGLLSPLSSQPSQPQSLPLRSHRISDSPSESLASSPEASGGPSKEVNKSGKPNGKKSFPQRYTDTPQGHLAGQAGAGLTQSRVKMSGNSNASQSHQASNSVSTNGSTSHSAGKKSHMINGNHLLNFHYDPISRPRPQPRPFPPRRQQKIKPYNKDLFLQANYRFVMLDSGNSTPESMDPDKSLQWDNIICLRYSTPLPVSCPICLEDPLCPQITSCGHIFCFPCILRYFLMDKEDDKGDCWKKCPLCFMKISPKDLYTIYLESVEQYHVGDIVEFMLLTRPKDSFSLSLKNNTEGDGTQDHDDGADNSFSRFMFTTDVDLSVRKAISDLDSWLARADGGLVDDLEKLPYVCAALEQLEQRKKYWNEIQAFSSNKSCKHGDLHIESPKTSRSVKDELKLLGNLRPSKTDEKPCLSQHVDRGEFGCQDDVPSTSYYDSRGFQTHPNFSGDNKEKDSYNFYQVVDGQHIILHPLNMKCLLHHYGSYDMLPPRICGKVLQLEIVTQSEAMRRRYRYLSHFSLTTTFQLCEIDLSTTLPSKALSPFMDEIKKRQKQRKRLAKKEEEEIFKVESSTLSSPIPCNLRMFSSDEPPFSIDDFEALGNPALPSSSPPIHGERNSFSNVARFGFAAGHDSPSLKIEEVNLHHSHIASDASAAAGSRNASTLSFAKMISKAKPVEPLDSAKMNDIGKKGKKANRVLLSTASGRRY</sequence>
<evidence type="ECO:0000259" key="8">
    <source>
        <dbReference type="PROSITE" id="PS50089"/>
    </source>
</evidence>
<reference evidence="9 10" key="1">
    <citation type="submission" date="2023-12" db="EMBL/GenBank/DDBJ databases">
        <title>A high-quality genome assembly for Dillenia turbinata (Dilleniales).</title>
        <authorList>
            <person name="Chanderbali A."/>
        </authorList>
    </citation>
    <scope>NUCLEOTIDE SEQUENCE [LARGE SCALE GENOMIC DNA]</scope>
    <source>
        <strain evidence="9">LSX21</strain>
        <tissue evidence="9">Leaf</tissue>
    </source>
</reference>
<dbReference type="Gene3D" id="3.30.40.10">
    <property type="entry name" value="Zinc/RING finger domain, C3HC4 (zinc finger)"/>
    <property type="match status" value="1"/>
</dbReference>
<keyword evidence="10" id="KW-1185">Reference proteome</keyword>
<name>A0AAN8V6S3_9MAGN</name>
<dbReference type="InterPro" id="IPR013083">
    <property type="entry name" value="Znf_RING/FYVE/PHD"/>
</dbReference>
<dbReference type="CDD" id="cd16536">
    <property type="entry name" value="RING-HC_RNF10"/>
    <property type="match status" value="1"/>
</dbReference>
<feature type="region of interest" description="Disordered" evidence="7">
    <location>
        <begin position="1"/>
        <end position="174"/>
    </location>
</feature>
<dbReference type="GO" id="GO:0008270">
    <property type="term" value="F:zinc ion binding"/>
    <property type="evidence" value="ECO:0007669"/>
    <property type="project" value="UniProtKB-KW"/>
</dbReference>
<dbReference type="PROSITE" id="PS50089">
    <property type="entry name" value="ZF_RING_2"/>
    <property type="match status" value="1"/>
</dbReference>
<keyword evidence="3" id="KW-0479">Metal-binding</keyword>
<feature type="compositionally biased region" description="Low complexity" evidence="7">
    <location>
        <begin position="53"/>
        <end position="70"/>
    </location>
</feature>
<evidence type="ECO:0000313" key="10">
    <source>
        <dbReference type="Proteomes" id="UP001370490"/>
    </source>
</evidence>
<feature type="compositionally biased region" description="Pro residues" evidence="7">
    <location>
        <begin position="160"/>
        <end position="170"/>
    </location>
</feature>
<dbReference type="InterPro" id="IPR017907">
    <property type="entry name" value="Znf_RING_CS"/>
</dbReference>
<evidence type="ECO:0000256" key="4">
    <source>
        <dbReference type="ARBA" id="ARBA00022771"/>
    </source>
</evidence>
<keyword evidence="4 6" id="KW-0863">Zinc-finger</keyword>
<evidence type="ECO:0000256" key="5">
    <source>
        <dbReference type="ARBA" id="ARBA00022833"/>
    </source>
</evidence>
<dbReference type="Proteomes" id="UP001370490">
    <property type="component" value="Unassembled WGS sequence"/>
</dbReference>
<dbReference type="InterPro" id="IPR001841">
    <property type="entry name" value="Znf_RING"/>
</dbReference>
<dbReference type="InterPro" id="IPR039739">
    <property type="entry name" value="MAG2/RNF10"/>
</dbReference>
<comment type="subcellular location">
    <subcellularLocation>
        <location evidence="1">Cytoplasm</location>
    </subcellularLocation>
</comment>
<evidence type="ECO:0000256" key="3">
    <source>
        <dbReference type="ARBA" id="ARBA00022723"/>
    </source>
</evidence>
<feature type="compositionally biased region" description="Low complexity" evidence="7">
    <location>
        <begin position="94"/>
        <end position="105"/>
    </location>
</feature>
<comment type="caution">
    <text evidence="9">The sequence shown here is derived from an EMBL/GenBank/DDBJ whole genome shotgun (WGS) entry which is preliminary data.</text>
</comment>
<gene>
    <name evidence="9" type="ORF">RJ641_007186</name>
</gene>
<dbReference type="PANTHER" id="PTHR12983">
    <property type="entry name" value="RING FINGER 10 FAMILY MEMBER"/>
    <property type="match status" value="1"/>
</dbReference>
<feature type="compositionally biased region" description="Low complexity" evidence="7">
    <location>
        <begin position="113"/>
        <end position="129"/>
    </location>
</feature>
<feature type="compositionally biased region" description="Basic and acidic residues" evidence="7">
    <location>
        <begin position="1"/>
        <end position="10"/>
    </location>
</feature>
<organism evidence="9 10">
    <name type="scientific">Dillenia turbinata</name>
    <dbReference type="NCBI Taxonomy" id="194707"/>
    <lineage>
        <taxon>Eukaryota</taxon>
        <taxon>Viridiplantae</taxon>
        <taxon>Streptophyta</taxon>
        <taxon>Embryophyta</taxon>
        <taxon>Tracheophyta</taxon>
        <taxon>Spermatophyta</taxon>
        <taxon>Magnoliopsida</taxon>
        <taxon>eudicotyledons</taxon>
        <taxon>Gunneridae</taxon>
        <taxon>Pentapetalae</taxon>
        <taxon>Dilleniales</taxon>
        <taxon>Dilleniaceae</taxon>
        <taxon>Dillenia</taxon>
    </lineage>
</organism>
<evidence type="ECO:0000313" key="9">
    <source>
        <dbReference type="EMBL" id="KAK6928595.1"/>
    </source>
</evidence>
<feature type="compositionally biased region" description="Low complexity" evidence="7">
    <location>
        <begin position="30"/>
        <end position="46"/>
    </location>
</feature>
<dbReference type="GO" id="GO:0005737">
    <property type="term" value="C:cytoplasm"/>
    <property type="evidence" value="ECO:0007669"/>
    <property type="project" value="UniProtKB-SubCell"/>
</dbReference>